<feature type="binding site" evidence="1">
    <location>
        <begin position="217"/>
        <end position="223"/>
    </location>
    <ligand>
        <name>ATP</name>
        <dbReference type="ChEBI" id="CHEBI:30616"/>
    </ligand>
</feature>
<dbReference type="InterPro" id="IPR040198">
    <property type="entry name" value="Fido_containing"/>
</dbReference>
<dbReference type="InterPro" id="IPR025758">
    <property type="entry name" value="Fic/DOC_N"/>
</dbReference>
<dbReference type="Gene3D" id="1.10.3290.10">
    <property type="entry name" value="Fido-like domain"/>
    <property type="match status" value="1"/>
</dbReference>
<feature type="binding site" evidence="3">
    <location>
        <begin position="216"/>
        <end position="223"/>
    </location>
    <ligand>
        <name>ATP</name>
        <dbReference type="ChEBI" id="CHEBI:30616"/>
    </ligand>
</feature>
<proteinExistence type="predicted"/>
<dbReference type="Proteomes" id="UP000005156">
    <property type="component" value="Unassembled WGS sequence"/>
</dbReference>
<evidence type="ECO:0000256" key="3">
    <source>
        <dbReference type="PIRSR" id="PIRSR640198-2"/>
    </source>
</evidence>
<evidence type="ECO:0000313" key="5">
    <source>
        <dbReference type="EMBL" id="EGG52354.1"/>
    </source>
</evidence>
<feature type="binding site" evidence="3">
    <location>
        <begin position="254"/>
        <end position="255"/>
    </location>
    <ligand>
        <name>ATP</name>
        <dbReference type="ChEBI" id="CHEBI:30616"/>
    </ligand>
</feature>
<dbReference type="InterPro" id="IPR003812">
    <property type="entry name" value="Fido"/>
</dbReference>
<feature type="binding site" evidence="1">
    <location>
        <position position="77"/>
    </location>
    <ligand>
        <name>ATP</name>
        <dbReference type="ChEBI" id="CHEBI:30616"/>
    </ligand>
</feature>
<keyword evidence="1" id="KW-0547">Nucleotide-binding</keyword>
<evidence type="ECO:0000256" key="1">
    <source>
        <dbReference type="PIRSR" id="PIRSR038925-1"/>
    </source>
</evidence>
<feature type="binding site" evidence="1">
    <location>
        <position position="254"/>
    </location>
    <ligand>
        <name>ATP</name>
        <dbReference type="ChEBI" id="CHEBI:30616"/>
    </ligand>
</feature>
<name>F3QM47_9BURK</name>
<evidence type="ECO:0000313" key="6">
    <source>
        <dbReference type="Proteomes" id="UP000005156"/>
    </source>
</evidence>
<feature type="domain" description="Fido" evidence="4">
    <location>
        <begin position="126"/>
        <end position="276"/>
    </location>
</feature>
<dbReference type="PROSITE" id="PS51459">
    <property type="entry name" value="FIDO"/>
    <property type="match status" value="1"/>
</dbReference>
<dbReference type="PANTHER" id="PTHR13504:SF38">
    <property type="entry name" value="FIDO DOMAIN-CONTAINING PROTEIN"/>
    <property type="match status" value="1"/>
</dbReference>
<sequence>MLNVTSQRFQMIRKPFNLRKLPLDQRETLPWGDFGSLSFSSLLSLSNLDGMMLASAKADLFWISWLMKEAQLSNEIEGTVTTFEEVMGENVGIVAPLERRDDIQEVLNYHEAMNYGLEEIKNGRPFSVSLIKSLHALLLRGARGERKTPGAWRTVQVHIGKPGSSLDQASYVPPDPLFIEELIENWELFARREDLHPIIQTAVLHAQFEMIHPFLDGNGRMGRLLITLFLASKKILHTPCLYISAYLQRHRGAYYASLAKISKNNDWNTWISFFLRAVVEHSKANASLLMKMTDLYEISKTQFAEATNSSLAMELLDYLFAQPIFTVPNLINQTKVKASKATLLLAVQKLEKAGLVTKISEGRGRRPTVWKFGALVDLIQD</sequence>
<dbReference type="PIRSF" id="PIRSF038925">
    <property type="entry name" value="AMP-prot_trans"/>
    <property type="match status" value="1"/>
</dbReference>
<dbReference type="GeneID" id="43349364"/>
<dbReference type="eggNOG" id="COG3177">
    <property type="taxonomic scope" value="Bacteria"/>
</dbReference>
<dbReference type="InterPro" id="IPR036597">
    <property type="entry name" value="Fido-like_dom_sf"/>
</dbReference>
<dbReference type="Pfam" id="PF02661">
    <property type="entry name" value="Fic"/>
    <property type="match status" value="1"/>
</dbReference>
<evidence type="ECO:0000259" key="4">
    <source>
        <dbReference type="PROSITE" id="PS51459"/>
    </source>
</evidence>
<dbReference type="PANTHER" id="PTHR13504">
    <property type="entry name" value="FIDO DOMAIN-CONTAINING PROTEIN DDB_G0283145"/>
    <property type="match status" value="1"/>
</dbReference>
<dbReference type="EMBL" id="AFBP01000070">
    <property type="protein sequence ID" value="EGG52354.1"/>
    <property type="molecule type" value="Genomic_DNA"/>
</dbReference>
<dbReference type="GO" id="GO:0005524">
    <property type="term" value="F:ATP binding"/>
    <property type="evidence" value="ECO:0007669"/>
    <property type="project" value="UniProtKB-KW"/>
</dbReference>
<gene>
    <name evidence="5" type="ORF">HMPREF9439_02024</name>
</gene>
<feature type="active site" evidence="2">
    <location>
        <position position="212"/>
    </location>
</feature>
<dbReference type="InterPro" id="IPR026287">
    <property type="entry name" value="SoFic-like"/>
</dbReference>
<comment type="caution">
    <text evidence="5">The sequence shown here is derived from an EMBL/GenBank/DDBJ whole genome shotgun (WGS) entry which is preliminary data.</text>
</comment>
<organism evidence="5 6">
    <name type="scientific">Parasutterella excrementihominis YIT 11859</name>
    <dbReference type="NCBI Taxonomy" id="762966"/>
    <lineage>
        <taxon>Bacteria</taxon>
        <taxon>Pseudomonadati</taxon>
        <taxon>Pseudomonadota</taxon>
        <taxon>Betaproteobacteria</taxon>
        <taxon>Burkholderiales</taxon>
        <taxon>Sutterellaceae</taxon>
        <taxon>Parasutterella</taxon>
    </lineage>
</organism>
<accession>F3QM47</accession>
<dbReference type="HOGENOM" id="CLU_047250_1_1_4"/>
<keyword evidence="1" id="KW-0067">ATP-binding</keyword>
<keyword evidence="6" id="KW-1185">Reference proteome</keyword>
<feature type="binding site" evidence="1">
    <location>
        <position position="212"/>
    </location>
    <ligand>
        <name>ATP</name>
        <dbReference type="ChEBI" id="CHEBI:30616"/>
    </ligand>
</feature>
<dbReference type="AlphaFoldDB" id="F3QM47"/>
<dbReference type="SUPFAM" id="SSF140931">
    <property type="entry name" value="Fic-like"/>
    <property type="match status" value="1"/>
</dbReference>
<evidence type="ECO:0000256" key="2">
    <source>
        <dbReference type="PIRSR" id="PIRSR640198-1"/>
    </source>
</evidence>
<dbReference type="Pfam" id="PF13784">
    <property type="entry name" value="Fic_N"/>
    <property type="match status" value="1"/>
</dbReference>
<reference evidence="5 6" key="1">
    <citation type="submission" date="2011-02" db="EMBL/GenBank/DDBJ databases">
        <authorList>
            <person name="Weinstock G."/>
            <person name="Sodergren E."/>
            <person name="Clifton S."/>
            <person name="Fulton L."/>
            <person name="Fulton B."/>
            <person name="Courtney L."/>
            <person name="Fronick C."/>
            <person name="Harrison M."/>
            <person name="Strong C."/>
            <person name="Farmer C."/>
            <person name="Delahaunty K."/>
            <person name="Markovic C."/>
            <person name="Hall O."/>
            <person name="Minx P."/>
            <person name="Tomlinson C."/>
            <person name="Mitreva M."/>
            <person name="Hou S."/>
            <person name="Chen J."/>
            <person name="Wollam A."/>
            <person name="Pepin K.H."/>
            <person name="Johnson M."/>
            <person name="Bhonagiri V."/>
            <person name="Zhang X."/>
            <person name="Suruliraj S."/>
            <person name="Warren W."/>
            <person name="Chinwalla A."/>
            <person name="Mardis E.R."/>
            <person name="Wilson R.K."/>
        </authorList>
    </citation>
    <scope>NUCLEOTIDE SEQUENCE [LARGE SCALE GENOMIC DNA]</scope>
    <source>
        <strain evidence="5 6">YIT 11859</strain>
    </source>
</reference>
<dbReference type="RefSeq" id="WP_008864627.1">
    <property type="nucleotide sequence ID" value="NZ_GL883740.1"/>
</dbReference>
<protein>
    <submittedName>
        <fullName evidence="5">Fic family protein</fullName>
    </submittedName>
</protein>